<proteinExistence type="predicted"/>
<name>A0A5N4CCF7_CAMDR</name>
<comment type="caution">
    <text evidence="2">The sequence shown here is derived from an EMBL/GenBank/DDBJ whole genome shotgun (WGS) entry which is preliminary data.</text>
</comment>
<accession>A0A5N4CCF7</accession>
<feature type="region of interest" description="Disordered" evidence="1">
    <location>
        <begin position="1"/>
        <end position="22"/>
    </location>
</feature>
<reference evidence="2 3" key="1">
    <citation type="journal article" date="2019" name="Mol. Ecol. Resour.">
        <title>Improving Illumina assemblies with Hi-C and long reads: an example with the North African dromedary.</title>
        <authorList>
            <person name="Elbers J.P."/>
            <person name="Rogers M.F."/>
            <person name="Perelman P.L."/>
            <person name="Proskuryakova A.A."/>
            <person name="Serdyukova N.A."/>
            <person name="Johnson W.E."/>
            <person name="Horin P."/>
            <person name="Corander J."/>
            <person name="Murphy D."/>
            <person name="Burger P.A."/>
        </authorList>
    </citation>
    <scope>NUCLEOTIDE SEQUENCE [LARGE SCALE GENOMIC DNA]</scope>
    <source>
        <strain evidence="2">Drom800</strain>
        <tissue evidence="2">Blood</tissue>
    </source>
</reference>
<protein>
    <submittedName>
        <fullName evidence="2">Uncharacterized protein</fullName>
    </submittedName>
</protein>
<gene>
    <name evidence="2" type="ORF">Cadr_000027461</name>
</gene>
<evidence type="ECO:0000256" key="1">
    <source>
        <dbReference type="SAM" id="MobiDB-lite"/>
    </source>
</evidence>
<keyword evidence="3" id="KW-1185">Reference proteome</keyword>
<dbReference type="EMBL" id="JWIN03000029">
    <property type="protein sequence ID" value="KAB1256591.1"/>
    <property type="molecule type" value="Genomic_DNA"/>
</dbReference>
<evidence type="ECO:0000313" key="3">
    <source>
        <dbReference type="Proteomes" id="UP000299084"/>
    </source>
</evidence>
<evidence type="ECO:0000313" key="2">
    <source>
        <dbReference type="EMBL" id="KAB1256591.1"/>
    </source>
</evidence>
<organism evidence="2 3">
    <name type="scientific">Camelus dromedarius</name>
    <name type="common">Dromedary</name>
    <name type="synonym">Arabian camel</name>
    <dbReference type="NCBI Taxonomy" id="9838"/>
    <lineage>
        <taxon>Eukaryota</taxon>
        <taxon>Metazoa</taxon>
        <taxon>Chordata</taxon>
        <taxon>Craniata</taxon>
        <taxon>Vertebrata</taxon>
        <taxon>Euteleostomi</taxon>
        <taxon>Mammalia</taxon>
        <taxon>Eutheria</taxon>
        <taxon>Laurasiatheria</taxon>
        <taxon>Artiodactyla</taxon>
        <taxon>Tylopoda</taxon>
        <taxon>Camelidae</taxon>
        <taxon>Camelus</taxon>
    </lineage>
</organism>
<feature type="compositionally biased region" description="Low complexity" evidence="1">
    <location>
        <begin position="12"/>
        <end position="21"/>
    </location>
</feature>
<sequence length="99" mass="10595">MRLSLMFGSQGGEEQSGTSSTNEVFVSERFGDLYTVSFKVPLVTPTSAKGETAGQHLHTCHLLQEAIILVLINTAFDRSHLQSNLPAITSAGTSQTLAD</sequence>
<dbReference type="AlphaFoldDB" id="A0A5N4CCF7"/>
<dbReference type="Proteomes" id="UP000299084">
    <property type="component" value="Unassembled WGS sequence"/>
</dbReference>